<dbReference type="RefSeq" id="WP_093826667.1">
    <property type="nucleotide sequence ID" value="NZ_FOLQ01000004.1"/>
</dbReference>
<proteinExistence type="predicted"/>
<dbReference type="EMBL" id="FOLQ01000004">
    <property type="protein sequence ID" value="SFD28088.1"/>
    <property type="molecule type" value="Genomic_DNA"/>
</dbReference>
<dbReference type="AlphaFoldDB" id="A0A1I1R7H1"/>
<gene>
    <name evidence="1" type="ORF">SAMN05216167_104202</name>
</gene>
<dbReference type="STRING" id="662367.SAMN05216167_104202"/>
<sequence length="351" mass="40960">MISNVLKWFFLVASGGILFVALSPETQRWLDQKHLIPNQYSHGDLYNITNLRAFREANFGENTNLVDADIPKKHKDVHLYTIGDSFTAMDTVYYAGGRNRHVWVGEKDAPTVAPLDTTKKNILVIEFIERVLQERLYKPDYEKIYIQNGFAQTAQPVVAQPKPVEESTVKSWLLARFASDINQRLEFLLFNTRPFIWFKEMKAQLLLDLFGRVPGAVISQDKKHLFYQPEANNEYILSAFRPLSDQRLDTLVTNLNTIRQHYLHMGFDEVYVCMIPNKVTILDPTYGQYNHQIERIEANPRLQAPILTMIDTLRQHPEWYHLGDGHWNKEGKRFWLRRVNQLAATWSSDHD</sequence>
<dbReference type="OrthoDB" id="961233at2"/>
<reference evidence="1 2" key="1">
    <citation type="submission" date="2016-10" db="EMBL/GenBank/DDBJ databases">
        <authorList>
            <person name="de Groot N.N."/>
        </authorList>
    </citation>
    <scope>NUCLEOTIDE SEQUENCE [LARGE SCALE GENOMIC DNA]</scope>
    <source>
        <strain evidence="1 2">DSM 26130</strain>
    </source>
</reference>
<evidence type="ECO:0000313" key="2">
    <source>
        <dbReference type="Proteomes" id="UP000198598"/>
    </source>
</evidence>
<accession>A0A1I1R7H1</accession>
<name>A0A1I1R7H1_9BACT</name>
<dbReference type="Proteomes" id="UP000198598">
    <property type="component" value="Unassembled WGS sequence"/>
</dbReference>
<evidence type="ECO:0000313" key="1">
    <source>
        <dbReference type="EMBL" id="SFD28088.1"/>
    </source>
</evidence>
<protein>
    <submittedName>
        <fullName evidence="1">Uncharacterized protein</fullName>
    </submittedName>
</protein>
<keyword evidence="2" id="KW-1185">Reference proteome</keyword>
<organism evidence="1 2">
    <name type="scientific">Spirosoma endophyticum</name>
    <dbReference type="NCBI Taxonomy" id="662367"/>
    <lineage>
        <taxon>Bacteria</taxon>
        <taxon>Pseudomonadati</taxon>
        <taxon>Bacteroidota</taxon>
        <taxon>Cytophagia</taxon>
        <taxon>Cytophagales</taxon>
        <taxon>Cytophagaceae</taxon>
        <taxon>Spirosoma</taxon>
    </lineage>
</organism>